<sequence>MSQLKRFFQSSKPIIIGMIHVKALPGTPRFNSSVNSIVVQACKEAEIYAECKIDSILIENMHDVPYVQSNLMGPEIVSSMTRICTEVRKILPSHIKCGIQILAGANKEALAVAQAAGLQFIRAEGYVYSHVADEGLMNSCAGELLRYRRNIGADDIYIFTDIKKKHCSHSITDDVSIEEMSKAAEFFLSDGVIVTGGATGYAADIEEFQKVKQSCKIPVLIGSGVTADNVGQYLTADGLIVGSHFKKGGIWSNEIDANCVKKFVQVLEEKYNQQLKS</sequence>
<evidence type="ECO:0000313" key="2">
    <source>
        <dbReference type="EMBL" id="KAK6629010.1"/>
    </source>
</evidence>
<proteinExistence type="inferred from homology"/>
<dbReference type="SUPFAM" id="SSF51366">
    <property type="entry name" value="Ribulose-phoshate binding barrel"/>
    <property type="match status" value="1"/>
</dbReference>
<evidence type="ECO:0000313" key="3">
    <source>
        <dbReference type="Proteomes" id="UP001372834"/>
    </source>
</evidence>
<gene>
    <name evidence="2" type="ORF">RUM43_002827</name>
</gene>
<dbReference type="AlphaFoldDB" id="A0AAN8NVF2"/>
<dbReference type="Pfam" id="PF03437">
    <property type="entry name" value="BtpA"/>
    <property type="match status" value="1"/>
</dbReference>
<dbReference type="PIRSF" id="PIRSF005956">
    <property type="entry name" value="BtpA"/>
    <property type="match status" value="1"/>
</dbReference>
<evidence type="ECO:0000256" key="1">
    <source>
        <dbReference type="ARBA" id="ARBA00006007"/>
    </source>
</evidence>
<organism evidence="2 3">
    <name type="scientific">Polyplax serrata</name>
    <name type="common">Common mouse louse</name>
    <dbReference type="NCBI Taxonomy" id="468196"/>
    <lineage>
        <taxon>Eukaryota</taxon>
        <taxon>Metazoa</taxon>
        <taxon>Ecdysozoa</taxon>
        <taxon>Arthropoda</taxon>
        <taxon>Hexapoda</taxon>
        <taxon>Insecta</taxon>
        <taxon>Pterygota</taxon>
        <taxon>Neoptera</taxon>
        <taxon>Paraneoptera</taxon>
        <taxon>Psocodea</taxon>
        <taxon>Troctomorpha</taxon>
        <taxon>Phthiraptera</taxon>
        <taxon>Anoplura</taxon>
        <taxon>Polyplacidae</taxon>
        <taxon>Polyplax</taxon>
    </lineage>
</organism>
<name>A0AAN8NVF2_POLSC</name>
<comment type="caution">
    <text evidence="2">The sequence shown here is derived from an EMBL/GenBank/DDBJ whole genome shotgun (WGS) entry which is preliminary data.</text>
</comment>
<evidence type="ECO:0008006" key="4">
    <source>
        <dbReference type="Google" id="ProtNLM"/>
    </source>
</evidence>
<dbReference type="InterPro" id="IPR005137">
    <property type="entry name" value="BtpA"/>
</dbReference>
<protein>
    <recommendedName>
        <fullName evidence="4">BtpA</fullName>
    </recommendedName>
</protein>
<accession>A0AAN8NVF2</accession>
<dbReference type="Proteomes" id="UP001372834">
    <property type="component" value="Unassembled WGS sequence"/>
</dbReference>
<dbReference type="EMBL" id="JAWJWE010000036">
    <property type="protein sequence ID" value="KAK6629010.1"/>
    <property type="molecule type" value="Genomic_DNA"/>
</dbReference>
<dbReference type="PANTHER" id="PTHR21381:SF3">
    <property type="entry name" value="SGC REGION PROTEIN SGCQ-RELATED"/>
    <property type="match status" value="1"/>
</dbReference>
<reference evidence="2 3" key="1">
    <citation type="submission" date="2023-10" db="EMBL/GenBank/DDBJ databases">
        <title>Genomes of two closely related lineages of the louse Polyplax serrata with different host specificities.</title>
        <authorList>
            <person name="Martinu J."/>
            <person name="Tarabai H."/>
            <person name="Stefka J."/>
            <person name="Hypsa V."/>
        </authorList>
    </citation>
    <scope>NUCLEOTIDE SEQUENCE [LARGE SCALE GENOMIC DNA]</scope>
    <source>
        <strain evidence="2">HR10_N</strain>
    </source>
</reference>
<dbReference type="PANTHER" id="PTHR21381">
    <property type="entry name" value="ZGC:162297"/>
    <property type="match status" value="1"/>
</dbReference>
<comment type="similarity">
    <text evidence="1">Belongs to the BtpA family.</text>
</comment>
<dbReference type="InterPro" id="IPR011060">
    <property type="entry name" value="RibuloseP-bd_barrel"/>
</dbReference>
<dbReference type="NCBIfam" id="TIGR00259">
    <property type="entry name" value="thylakoid_BtpA"/>
    <property type="match status" value="1"/>
</dbReference>